<dbReference type="GeneID" id="9685470"/>
<accession>C1MVF9</accession>
<dbReference type="InterPro" id="IPR011990">
    <property type="entry name" value="TPR-like_helical_dom_sf"/>
</dbReference>
<dbReference type="EMBL" id="GG663741">
    <property type="protein sequence ID" value="EEH55696.1"/>
    <property type="molecule type" value="Genomic_DNA"/>
</dbReference>
<dbReference type="Proteomes" id="UP000001876">
    <property type="component" value="Unassembled WGS sequence"/>
</dbReference>
<dbReference type="RefSeq" id="XP_003059744.1">
    <property type="nucleotide sequence ID" value="XM_003059698.1"/>
</dbReference>
<feature type="region of interest" description="Disordered" evidence="1">
    <location>
        <begin position="529"/>
        <end position="551"/>
    </location>
</feature>
<feature type="compositionally biased region" description="Low complexity" evidence="1">
    <location>
        <begin position="455"/>
        <end position="465"/>
    </location>
</feature>
<protein>
    <submittedName>
        <fullName evidence="2">Predicted protein</fullName>
    </submittedName>
</protein>
<name>C1MVF9_MICPC</name>
<evidence type="ECO:0000256" key="1">
    <source>
        <dbReference type="SAM" id="MobiDB-lite"/>
    </source>
</evidence>
<reference evidence="2 3" key="1">
    <citation type="journal article" date="2009" name="Science">
        <title>Green evolution and dynamic adaptations revealed by genomes of the marine picoeukaryotes Micromonas.</title>
        <authorList>
            <person name="Worden A.Z."/>
            <person name="Lee J.H."/>
            <person name="Mock T."/>
            <person name="Rouze P."/>
            <person name="Simmons M.P."/>
            <person name="Aerts A.L."/>
            <person name="Allen A.E."/>
            <person name="Cuvelier M.L."/>
            <person name="Derelle E."/>
            <person name="Everett M.V."/>
            <person name="Foulon E."/>
            <person name="Grimwood J."/>
            <person name="Gundlach H."/>
            <person name="Henrissat B."/>
            <person name="Napoli C."/>
            <person name="McDonald S.M."/>
            <person name="Parker M.S."/>
            <person name="Rombauts S."/>
            <person name="Salamov A."/>
            <person name="Von Dassow P."/>
            <person name="Badger J.H."/>
            <person name="Coutinho P.M."/>
            <person name="Demir E."/>
            <person name="Dubchak I."/>
            <person name="Gentemann C."/>
            <person name="Eikrem W."/>
            <person name="Gready J.E."/>
            <person name="John U."/>
            <person name="Lanier W."/>
            <person name="Lindquist E.A."/>
            <person name="Lucas S."/>
            <person name="Mayer K.F."/>
            <person name="Moreau H."/>
            <person name="Not F."/>
            <person name="Otillar R."/>
            <person name="Panaud O."/>
            <person name="Pangilinan J."/>
            <person name="Paulsen I."/>
            <person name="Piegu B."/>
            <person name="Poliakov A."/>
            <person name="Robbens S."/>
            <person name="Schmutz J."/>
            <person name="Toulza E."/>
            <person name="Wyss T."/>
            <person name="Zelensky A."/>
            <person name="Zhou K."/>
            <person name="Armbrust E.V."/>
            <person name="Bhattacharya D."/>
            <person name="Goodenough U.W."/>
            <person name="Van de Peer Y."/>
            <person name="Grigoriev I.V."/>
        </authorList>
    </citation>
    <scope>NUCLEOTIDE SEQUENCE [LARGE SCALE GENOMIC DNA]</scope>
    <source>
        <strain evidence="2 3">CCMP1545</strain>
    </source>
</reference>
<feature type="region of interest" description="Disordered" evidence="1">
    <location>
        <begin position="441"/>
        <end position="478"/>
    </location>
</feature>
<feature type="region of interest" description="Disordered" evidence="1">
    <location>
        <begin position="343"/>
        <end position="364"/>
    </location>
</feature>
<feature type="compositionally biased region" description="Low complexity" evidence="1">
    <location>
        <begin position="67"/>
        <end position="79"/>
    </location>
</feature>
<dbReference type="KEGG" id="mpp:MICPUCDRAFT_59364"/>
<evidence type="ECO:0000313" key="2">
    <source>
        <dbReference type="EMBL" id="EEH55696.1"/>
    </source>
</evidence>
<proteinExistence type="predicted"/>
<feature type="compositionally biased region" description="Basic and acidic residues" evidence="1">
    <location>
        <begin position="529"/>
        <end position="542"/>
    </location>
</feature>
<evidence type="ECO:0000313" key="3">
    <source>
        <dbReference type="Proteomes" id="UP000001876"/>
    </source>
</evidence>
<dbReference type="AlphaFoldDB" id="C1MVF9"/>
<feature type="compositionally biased region" description="Acidic residues" evidence="1">
    <location>
        <begin position="57"/>
        <end position="66"/>
    </location>
</feature>
<sequence length="551" mass="57127">MPREDEAPLPSWVPEWPRGGDDADLAALIRASWTNAPSTPSDGVGSSPYDLPWSVLGDDDDADADADAPSSSSTAASGPTARALRVARLLCRRAEAAASRGDVLTATRLLFHAALGDGGAIAEIAPRHLRTSAAQRVLATCARCVDAEQCPRGCPGAPEHPNCDAVRAAGFMLLCLRAAFASDDAARASASRAVANAVASWDAHFAPRWAIDARLVESMCGGEDALVGRAVAAILCVSARASLREGAIRTPATPADADADASRASDAIRLASLALRADPTSAHARYARGRARTRANDFRRAASDFAAAATAFSATCPDAPWTSDAWRCVVEASATALALGQGFPPGDASAPTAGSLREAARRSEEARRRAEALFGRDGEAGAHSAPCAWDFGLMLDAIEGLGDDDAITGDIARAFQKAEREKLAAAAAAAARVDEGGEGIAAAEEEEEDEDEDGATTTTTTTTTTKLGVPAPPSMPTASKLTFNASCARAGCENADPRVASKNACELVSCEHCAECFWCSTRCASEDFRRHRSEECRAKKADGAGGGSSRR</sequence>
<dbReference type="Gene3D" id="1.25.40.10">
    <property type="entry name" value="Tetratricopeptide repeat domain"/>
    <property type="match status" value="1"/>
</dbReference>
<gene>
    <name evidence="2" type="ORF">MICPUCDRAFT_59364</name>
</gene>
<feature type="compositionally biased region" description="Acidic residues" evidence="1">
    <location>
        <begin position="443"/>
        <end position="454"/>
    </location>
</feature>
<feature type="region of interest" description="Disordered" evidence="1">
    <location>
        <begin position="34"/>
        <end position="79"/>
    </location>
</feature>
<keyword evidence="3" id="KW-1185">Reference proteome</keyword>
<organism evidence="3">
    <name type="scientific">Micromonas pusilla (strain CCMP1545)</name>
    <name type="common">Picoplanktonic green alga</name>
    <dbReference type="NCBI Taxonomy" id="564608"/>
    <lineage>
        <taxon>Eukaryota</taxon>
        <taxon>Viridiplantae</taxon>
        <taxon>Chlorophyta</taxon>
        <taxon>Mamiellophyceae</taxon>
        <taxon>Mamiellales</taxon>
        <taxon>Mamiellaceae</taxon>
        <taxon>Micromonas</taxon>
    </lineage>
</organism>